<feature type="compositionally biased region" description="Acidic residues" evidence="6">
    <location>
        <begin position="1084"/>
        <end position="1094"/>
    </location>
</feature>
<feature type="region of interest" description="Disordered" evidence="6">
    <location>
        <begin position="479"/>
        <end position="521"/>
    </location>
</feature>
<evidence type="ECO:0000256" key="5">
    <source>
        <dbReference type="ARBA" id="ARBA00023242"/>
    </source>
</evidence>
<dbReference type="Proteomes" id="UP000264800">
    <property type="component" value="Unplaced"/>
</dbReference>
<evidence type="ECO:0000256" key="1">
    <source>
        <dbReference type="ARBA" id="ARBA00022491"/>
    </source>
</evidence>
<accession>A0A3Q2ZGR3</accession>
<sequence>MQSWLVVVADQRKCKSFTLQLELKKGQRSCFSTMNPVCKRLKLSPSKAQHAPGSTSTTQSVRPPQLNSHDALLLPGASAEEEEEEGYLLVEEDTTDSSLVITMEDSQMKAKTARRKVTKKKKQTPNEGGADEKCRTSETEEEEEARVEVEIDTQLDQSLETKSKQHNLTTVNVKNIIHEVITNEHVVAMMKAAINETEAVPPFEPKMTRSKLKEVVEKGVVIPTWNISPIKKSSDVNKAPQFVDIPLDEEDSSDEEYRPDEEEEDETAEDTFHESDMESTASSPRGSRLIRAEEDSCSPWQTSRVRSRRLKVGLMGPPPPPKALSPKGVTDSVFLEKLHAVEEELADCMEPYQPLSESEDESGVMAYRTRSKRPLRDVPLGQLEAELRAPDITPDMYDSSSAPEDKEWTGWLRGLMSSDVDNEEECDDEDDPEYNFLADTDEPDLEDYRDDKAVRITKKEVNELMEELFETLKEDLAGQEVDDEGHEEEEEPQEETQTVQTHTFEEQHTGPADDEAEDEPITELRTVRQQLALIRKRRQTNASYGTHCPEPYMLKLNAPQKQRLEQQLQQHVQLLTQIHLLTSPVPKLHSEAETTRQFLFELDVLAQRGELIGSAGRPAFRSAFRVSNLQEALELLEELKQNPIDYQPQHHKPDARGHMRCFPVMPAELAWLIATRSVFLYPELLPCASLDPAMYCPRRTAAFTAAEDCLLVLGLRNMEGACDPPKLVSQFLLRKTVVQVRRRILQCCRPGTPDNIVKAFRYQQVVWSMPVACRHVDPAVRRPPVEREQIVLPLWLVRSLPVIYPTIKHFNNPSGSGPEAPASCRRNKARQSHLAFVRSAPDTYSFPPGTRYPPRLPKNLDFKRMGFVLLQQLLPSPPYDASSVSEGPLNTSSASSSPPQSLSPPQALLQRLLLTKADKSTDIIPASTVSLATIDQIRQHCRTLAGLRRRKPSAVLPAARKLCLDGRGMRSRRRSGNEAPASPEGSTSFREMGDDSIRVNNEEEKEEEVEEESDLLLALSESSPSVAGSDALEDDLSDPKEAESESEQEVTVTPSKAAEEERDDEGTSSDESRASVIQLQEQLSSDDSEDDEDEQRQSEDMVFAQDYLHRVCEAVQQRSGLSEQLLQMLDEFSSAGPSGASGIPEVLFNRLSSVLQPWPQLLKDFAAFLNRRQARRCGLLLEQQLFERSRRFLRRLGKNLGENSLLYQQVVSVLQGSTAPSSEDMDKVSSLLRQHPDLQEEVRDFFQQLHTCSSPVATSSTNPHGKNRRTARAAHTGSDSEEEREQQAVCAKNITVTSNGKKVVVWTREADRIILTACQQRGANRKTFRQVSSQLGNKTVQQVRFRFQDLMKLFHSASQKSTSCSSEGPPVSRHSAAPD</sequence>
<feature type="region of interest" description="Disordered" evidence="6">
    <location>
        <begin position="879"/>
        <end position="904"/>
    </location>
</feature>
<keyword evidence="5" id="KW-0539">Nucleus</keyword>
<evidence type="ECO:0000256" key="4">
    <source>
        <dbReference type="ARBA" id="ARBA00023163"/>
    </source>
</evidence>
<dbReference type="GO" id="GO:0005634">
    <property type="term" value="C:nucleus"/>
    <property type="evidence" value="ECO:0007669"/>
    <property type="project" value="TreeGrafter"/>
</dbReference>
<reference evidence="8" key="1">
    <citation type="submission" date="2025-08" db="UniProtKB">
        <authorList>
            <consortium name="Ensembl"/>
        </authorList>
    </citation>
    <scope>IDENTIFICATION</scope>
</reference>
<dbReference type="PROSITE" id="PS50090">
    <property type="entry name" value="MYB_LIKE"/>
    <property type="match status" value="1"/>
</dbReference>
<feature type="region of interest" description="Disordered" evidence="6">
    <location>
        <begin position="1254"/>
        <end position="1285"/>
    </location>
</feature>
<evidence type="ECO:0000259" key="7">
    <source>
        <dbReference type="PROSITE" id="PS50090"/>
    </source>
</evidence>
<dbReference type="FunFam" id="1.10.10.60:FF:000191">
    <property type="entry name" value="GON-4-like protein isoform X1"/>
    <property type="match status" value="1"/>
</dbReference>
<organism evidence="8 9">
    <name type="scientific">Kryptolebias marmoratus</name>
    <name type="common">Mangrove killifish</name>
    <name type="synonym">Rivulus marmoratus</name>
    <dbReference type="NCBI Taxonomy" id="37003"/>
    <lineage>
        <taxon>Eukaryota</taxon>
        <taxon>Metazoa</taxon>
        <taxon>Chordata</taxon>
        <taxon>Craniata</taxon>
        <taxon>Vertebrata</taxon>
        <taxon>Euteleostomi</taxon>
        <taxon>Actinopterygii</taxon>
        <taxon>Neopterygii</taxon>
        <taxon>Teleostei</taxon>
        <taxon>Neoteleostei</taxon>
        <taxon>Acanthomorphata</taxon>
        <taxon>Ovalentaria</taxon>
        <taxon>Atherinomorphae</taxon>
        <taxon>Cyprinodontiformes</taxon>
        <taxon>Rivulidae</taxon>
        <taxon>Kryptolebias</taxon>
    </lineage>
</organism>
<evidence type="ECO:0000313" key="9">
    <source>
        <dbReference type="Proteomes" id="UP000264800"/>
    </source>
</evidence>
<dbReference type="Ensembl" id="ENSKMAT00000001931.1">
    <property type="protein sequence ID" value="ENSKMAP00000001885.1"/>
    <property type="gene ID" value="ENSKMAG00000001477.1"/>
</dbReference>
<dbReference type="RefSeq" id="XP_017285075.1">
    <property type="nucleotide sequence ID" value="XM_017429586.3"/>
</dbReference>
<feature type="compositionally biased region" description="Polar residues" evidence="6">
    <location>
        <begin position="1254"/>
        <end position="1264"/>
    </location>
</feature>
<keyword evidence="9" id="KW-1185">Reference proteome</keyword>
<dbReference type="Gene3D" id="1.10.10.60">
    <property type="entry name" value="Homeodomain-like"/>
    <property type="match status" value="1"/>
</dbReference>
<dbReference type="OMA" id="TMEDSQM"/>
<dbReference type="GeneID" id="108243869"/>
<feature type="compositionally biased region" description="Acidic residues" evidence="6">
    <location>
        <begin position="139"/>
        <end position="149"/>
    </location>
</feature>
<feature type="region of interest" description="Disordered" evidence="6">
    <location>
        <begin position="44"/>
        <end position="69"/>
    </location>
</feature>
<dbReference type="PANTHER" id="PTHR16088:SF3">
    <property type="entry name" value="GON-4-LIKE PROTEIN"/>
    <property type="match status" value="1"/>
</dbReference>
<dbReference type="GeneTree" id="ENSGT00940000164105"/>
<dbReference type="OrthoDB" id="6257037at2759"/>
<feature type="compositionally biased region" description="Polar residues" evidence="6">
    <location>
        <begin position="52"/>
        <end position="68"/>
    </location>
</feature>
<dbReference type="STRING" id="37003.ENSKMAP00000001885"/>
<keyword evidence="4" id="KW-0804">Transcription</keyword>
<feature type="region of interest" description="Disordered" evidence="6">
    <location>
        <begin position="106"/>
        <end position="149"/>
    </location>
</feature>
<dbReference type="SUPFAM" id="SSF46689">
    <property type="entry name" value="Homeodomain-like"/>
    <property type="match status" value="1"/>
</dbReference>
<keyword evidence="3" id="KW-0805">Transcription regulation</keyword>
<dbReference type="GO" id="GO:0003712">
    <property type="term" value="F:transcription coregulator activity"/>
    <property type="evidence" value="ECO:0007669"/>
    <property type="project" value="TreeGrafter"/>
</dbReference>
<evidence type="ECO:0000256" key="3">
    <source>
        <dbReference type="ARBA" id="ARBA00023015"/>
    </source>
</evidence>
<dbReference type="KEGG" id="kmr:108243869"/>
<proteinExistence type="predicted"/>
<feature type="compositionally biased region" description="Acidic residues" evidence="6">
    <location>
        <begin position="512"/>
        <end position="521"/>
    </location>
</feature>
<dbReference type="InterPro" id="IPR049257">
    <property type="entry name" value="Gon4l/CASP8AP2_myb-like"/>
</dbReference>
<feature type="compositionally biased region" description="Acidic residues" evidence="6">
    <location>
        <begin position="420"/>
        <end position="448"/>
    </location>
</feature>
<evidence type="ECO:0000256" key="2">
    <source>
        <dbReference type="ARBA" id="ARBA00022553"/>
    </source>
</evidence>
<feature type="compositionally biased region" description="Basic residues" evidence="6">
    <location>
        <begin position="111"/>
        <end position="123"/>
    </location>
</feature>
<feature type="region of interest" description="Disordered" evidence="6">
    <location>
        <begin position="1021"/>
        <end position="1098"/>
    </location>
</feature>
<dbReference type="CTD" id="560418"/>
<evidence type="ECO:0000256" key="6">
    <source>
        <dbReference type="SAM" id="MobiDB-lite"/>
    </source>
</evidence>
<keyword evidence="2" id="KW-0597">Phosphoprotein</keyword>
<reference evidence="8" key="2">
    <citation type="submission" date="2025-09" db="UniProtKB">
        <authorList>
            <consortium name="Ensembl"/>
        </authorList>
    </citation>
    <scope>IDENTIFICATION</scope>
</reference>
<dbReference type="Pfam" id="PF21227">
    <property type="entry name" value="Myb_DNA-binding_7"/>
    <property type="match status" value="1"/>
</dbReference>
<feature type="compositionally biased region" description="Low complexity" evidence="6">
    <location>
        <begin position="892"/>
        <end position="904"/>
    </location>
</feature>
<dbReference type="InterPro" id="IPR009057">
    <property type="entry name" value="Homeodomain-like_sf"/>
</dbReference>
<evidence type="ECO:0000313" key="8">
    <source>
        <dbReference type="Ensembl" id="ENSKMAP00000001885.1"/>
    </source>
</evidence>
<dbReference type="InterPro" id="IPR052435">
    <property type="entry name" value="YY1-Transcr_Regul"/>
</dbReference>
<feature type="compositionally biased region" description="Polar residues" evidence="6">
    <location>
        <begin position="1357"/>
        <end position="1366"/>
    </location>
</feature>
<dbReference type="CDD" id="cd12202">
    <property type="entry name" value="CASP8AP2"/>
    <property type="match status" value="1"/>
</dbReference>
<dbReference type="InterPro" id="IPR001005">
    <property type="entry name" value="SANT/Myb"/>
</dbReference>
<feature type="region of interest" description="Disordered" evidence="6">
    <location>
        <begin position="239"/>
        <end position="303"/>
    </location>
</feature>
<feature type="compositionally biased region" description="Polar residues" evidence="6">
    <location>
        <begin position="882"/>
        <end position="891"/>
    </location>
</feature>
<keyword evidence="1" id="KW-0678">Repressor</keyword>
<feature type="compositionally biased region" description="Acidic residues" evidence="6">
    <location>
        <begin position="480"/>
        <end position="494"/>
    </location>
</feature>
<protein>
    <submittedName>
        <fullName evidence="8">Gon-4 like</fullName>
    </submittedName>
</protein>
<feature type="region of interest" description="Disordered" evidence="6">
    <location>
        <begin position="1357"/>
        <end position="1379"/>
    </location>
</feature>
<name>A0A3Q2ZGR3_KRYMA</name>
<feature type="compositionally biased region" description="Acidic residues" evidence="6">
    <location>
        <begin position="246"/>
        <end position="269"/>
    </location>
</feature>
<feature type="domain" description="Myb-like" evidence="7">
    <location>
        <begin position="1306"/>
        <end position="1351"/>
    </location>
</feature>
<dbReference type="GO" id="GO:0006355">
    <property type="term" value="P:regulation of DNA-templated transcription"/>
    <property type="evidence" value="ECO:0007669"/>
    <property type="project" value="TreeGrafter"/>
</dbReference>
<feature type="region of interest" description="Disordered" evidence="6">
    <location>
        <begin position="966"/>
        <end position="994"/>
    </location>
</feature>
<dbReference type="PANTHER" id="PTHR16088">
    <property type="entry name" value="YY1 ASSOCIATED PROTEIN-RELATED"/>
    <property type="match status" value="1"/>
</dbReference>
<dbReference type="SMART" id="SM00717">
    <property type="entry name" value="SANT"/>
    <property type="match status" value="2"/>
</dbReference>
<feature type="region of interest" description="Disordered" evidence="6">
    <location>
        <begin position="375"/>
        <end position="449"/>
    </location>
</feature>